<dbReference type="Proteomes" id="UP000202440">
    <property type="component" value="Chromosome"/>
</dbReference>
<evidence type="ECO:0000256" key="1">
    <source>
        <dbReference type="ARBA" id="ARBA00023015"/>
    </source>
</evidence>
<evidence type="ECO:0000259" key="4">
    <source>
        <dbReference type="PROSITE" id="PS50995"/>
    </source>
</evidence>
<dbReference type="AlphaFoldDB" id="A0A222FIA3"/>
<dbReference type="KEGG" id="bsan:CHH28_07355"/>
<name>A0A222FIA3_9GAMM</name>
<dbReference type="SUPFAM" id="SSF46785">
    <property type="entry name" value="Winged helix' DNA-binding domain"/>
    <property type="match status" value="1"/>
</dbReference>
<dbReference type="PROSITE" id="PS50995">
    <property type="entry name" value="HTH_MARR_2"/>
    <property type="match status" value="1"/>
</dbReference>
<dbReference type="OrthoDB" id="8588347at2"/>
<dbReference type="EMBL" id="CP022530">
    <property type="protein sequence ID" value="ASP38500.1"/>
    <property type="molecule type" value="Genomic_DNA"/>
</dbReference>
<dbReference type="InterPro" id="IPR036390">
    <property type="entry name" value="WH_DNA-bd_sf"/>
</dbReference>
<dbReference type="Pfam" id="PF01047">
    <property type="entry name" value="MarR"/>
    <property type="match status" value="1"/>
</dbReference>
<dbReference type="InterPro" id="IPR036388">
    <property type="entry name" value="WH-like_DNA-bd_sf"/>
</dbReference>
<dbReference type="GO" id="GO:0003677">
    <property type="term" value="F:DNA binding"/>
    <property type="evidence" value="ECO:0007669"/>
    <property type="project" value="UniProtKB-KW"/>
</dbReference>
<dbReference type="PANTHER" id="PTHR33164">
    <property type="entry name" value="TRANSCRIPTIONAL REGULATOR, MARR FAMILY"/>
    <property type="match status" value="1"/>
</dbReference>
<keyword evidence="6" id="KW-1185">Reference proteome</keyword>
<dbReference type="GO" id="GO:0006950">
    <property type="term" value="P:response to stress"/>
    <property type="evidence" value="ECO:0007669"/>
    <property type="project" value="TreeGrafter"/>
</dbReference>
<sequence length="139" mass="15871">MSVLPCYNLKLRQADRVLTNYYDDALRDSGITVAQFSILRALTYLQQPSQKALQDVLVLQQTTLTRNLKPLIRDGYVSTMPSPEDKRVTLVSLTASGKALFKTAKRRWDQVQRRVEEHLGPDLTRQLLALSDSVLELRK</sequence>
<feature type="domain" description="HTH marR-type" evidence="4">
    <location>
        <begin position="4"/>
        <end position="136"/>
    </location>
</feature>
<keyword evidence="3" id="KW-0804">Transcription</keyword>
<keyword evidence="1" id="KW-0805">Transcription regulation</keyword>
<dbReference type="Gene3D" id="1.10.10.10">
    <property type="entry name" value="Winged helix-like DNA-binding domain superfamily/Winged helix DNA-binding domain"/>
    <property type="match status" value="1"/>
</dbReference>
<protein>
    <submittedName>
        <fullName evidence="5">MarR family transcriptional regulator</fullName>
    </submittedName>
</protein>
<accession>A0A222FIA3</accession>
<dbReference type="GO" id="GO:0003700">
    <property type="term" value="F:DNA-binding transcription factor activity"/>
    <property type="evidence" value="ECO:0007669"/>
    <property type="project" value="InterPro"/>
</dbReference>
<dbReference type="PRINTS" id="PR00598">
    <property type="entry name" value="HTHMARR"/>
</dbReference>
<reference evidence="5 6" key="1">
    <citation type="submission" date="2017-07" db="EMBL/GenBank/DDBJ databases">
        <title>Annotated genome sequence of Bacterioplanes sanyensis isolated from Red Sea.</title>
        <authorList>
            <person name="Rehman Z.U."/>
        </authorList>
    </citation>
    <scope>NUCLEOTIDE SEQUENCE [LARGE SCALE GENOMIC DNA]</scope>
    <source>
        <strain evidence="5 6">NV9</strain>
    </source>
</reference>
<dbReference type="PANTHER" id="PTHR33164:SF105">
    <property type="entry name" value="TRANSCRIPTIONAL REPRESSOR PROTEIN-RELATED"/>
    <property type="match status" value="1"/>
</dbReference>
<keyword evidence="2" id="KW-0238">DNA-binding</keyword>
<gene>
    <name evidence="5" type="ORF">CHH28_07355</name>
</gene>
<dbReference type="InterPro" id="IPR023187">
    <property type="entry name" value="Tscrpt_reg_MarR-type_CS"/>
</dbReference>
<dbReference type="PROSITE" id="PS01117">
    <property type="entry name" value="HTH_MARR_1"/>
    <property type="match status" value="1"/>
</dbReference>
<evidence type="ECO:0000313" key="5">
    <source>
        <dbReference type="EMBL" id="ASP38500.1"/>
    </source>
</evidence>
<dbReference type="RefSeq" id="WP_094059692.1">
    <property type="nucleotide sequence ID" value="NZ_CP022530.1"/>
</dbReference>
<dbReference type="SMART" id="SM00347">
    <property type="entry name" value="HTH_MARR"/>
    <property type="match status" value="1"/>
</dbReference>
<evidence type="ECO:0000256" key="2">
    <source>
        <dbReference type="ARBA" id="ARBA00023125"/>
    </source>
</evidence>
<organism evidence="5 6">
    <name type="scientific">Bacterioplanes sanyensis</name>
    <dbReference type="NCBI Taxonomy" id="1249553"/>
    <lineage>
        <taxon>Bacteria</taxon>
        <taxon>Pseudomonadati</taxon>
        <taxon>Pseudomonadota</taxon>
        <taxon>Gammaproteobacteria</taxon>
        <taxon>Oceanospirillales</taxon>
        <taxon>Oceanospirillaceae</taxon>
        <taxon>Bacterioplanes</taxon>
    </lineage>
</organism>
<dbReference type="InterPro" id="IPR000835">
    <property type="entry name" value="HTH_MarR-typ"/>
</dbReference>
<evidence type="ECO:0000313" key="6">
    <source>
        <dbReference type="Proteomes" id="UP000202440"/>
    </source>
</evidence>
<evidence type="ECO:0000256" key="3">
    <source>
        <dbReference type="ARBA" id="ARBA00023163"/>
    </source>
</evidence>
<dbReference type="InterPro" id="IPR039422">
    <property type="entry name" value="MarR/SlyA-like"/>
</dbReference>
<proteinExistence type="predicted"/>